<protein>
    <submittedName>
        <fullName evidence="4">T9SS C-terminal target domain-containing protein</fullName>
    </submittedName>
</protein>
<dbReference type="InterPro" id="IPR036691">
    <property type="entry name" value="Endo/exonu/phosph_ase_sf"/>
</dbReference>
<evidence type="ECO:0000259" key="3">
    <source>
        <dbReference type="Pfam" id="PF07602"/>
    </source>
</evidence>
<sequence length="865" mass="94474">MAFYHIKYRLFAILWLFLSALSTVGLANTTTLNVGCFNIRFKTSADQGELSWNNRKSYVARTIIDFKYDIVGVNEMNAGSQQEDMKSLLPEYSFVEWGGNSSTVPNQGTINAVLFRTDKFDLLEEGHYFLCTDPSKSLLSWDNSSGNKRFTVWAKLKIKETGDIFYYFITHLDHQGSDARNEGTRVNMEKVRSISGHYPAIICGDHNSSAIRYPFYDLCSAYMADSRKVSETPFPWPKDGTLCKWDPEKKDGTRLDYVWVKGMKVHTYNHINETFGRSVTPSDHFPVIVNVSLEPFVASHTRYVDINAADGGDGSKSAPFRNIQEAVDATCNGDTIYVAQGYYTVTESEQFKGRDATLNIPHSLDIFGGYDSAFKEVTGRTVLSGDVNGDDEIADGVWTGNEENAYHVVTVQKYCALMLCNFEIVGGNANGNTTTGAGIASLGSRLILDNVIIRNNQATGQGAGIYAAGQLLCTDCRFIRNISSANGGAYFTAYAGVELWWRHAMTDCYFSENEAVQGSAGYHSGYSWAYLGHNTYVDNKATYGGTVSLNGTAYASKTTLVNNTFVNNRVEAIGGVINEMKGGSAIYANLNVASTISIVNNTIVGNHASCYKNGTPTIDFYGAAVHIYNGTPFIFNNVIAGNRSTSAHTGDVYNAGQLATTGYNIFSSADNINITPAETDILGTSVDSSILLLGNMLESNIVEGDIIPVLALNGGPVETVKVKKRFFGSNAINVLPASQLEEKLLKGDVDNTIELRNKLIFDQRGVERLTDGTSSIGAYEYGREGTGITETASVANPVKTYQNGSILYLSTSMTLQDVKIFSMTGSTVILLGEVTTGETPVNVSRLYPGVYILSWKGGTSRFIKR</sequence>
<dbReference type="RefSeq" id="WP_007487719.1">
    <property type="nucleotide sequence ID" value="NZ_CABJFV010000011.1"/>
</dbReference>
<dbReference type="Pfam" id="PF03372">
    <property type="entry name" value="Exo_endo_phos"/>
    <property type="match status" value="1"/>
</dbReference>
<dbReference type="InterPro" id="IPR012334">
    <property type="entry name" value="Pectin_lyas_fold"/>
</dbReference>
<dbReference type="Pfam" id="PF07602">
    <property type="entry name" value="DUF1565"/>
    <property type="match status" value="1"/>
</dbReference>
<dbReference type="GO" id="GO:0003824">
    <property type="term" value="F:catalytic activity"/>
    <property type="evidence" value="ECO:0007669"/>
    <property type="project" value="InterPro"/>
</dbReference>
<dbReference type="InterPro" id="IPR006626">
    <property type="entry name" value="PbH1"/>
</dbReference>
<dbReference type="SMART" id="SM00710">
    <property type="entry name" value="PbH1"/>
    <property type="match status" value="3"/>
</dbReference>
<dbReference type="SUPFAM" id="SSF56219">
    <property type="entry name" value="DNase I-like"/>
    <property type="match status" value="1"/>
</dbReference>
<comment type="caution">
    <text evidence="4">The sequence shown here is derived from an EMBL/GenBank/DDBJ whole genome shotgun (WGS) entry which is preliminary data.</text>
</comment>
<evidence type="ECO:0000256" key="1">
    <source>
        <dbReference type="SAM" id="SignalP"/>
    </source>
</evidence>
<evidence type="ECO:0000313" key="5">
    <source>
        <dbReference type="Proteomes" id="UP000284379"/>
    </source>
</evidence>
<dbReference type="Proteomes" id="UP000284379">
    <property type="component" value="Unassembled WGS sequence"/>
</dbReference>
<proteinExistence type="predicted"/>
<dbReference type="InterPro" id="IPR026444">
    <property type="entry name" value="Secre_tail"/>
</dbReference>
<dbReference type="EMBL" id="QSGO01000011">
    <property type="protein sequence ID" value="RHB34002.1"/>
    <property type="molecule type" value="Genomic_DNA"/>
</dbReference>
<feature type="domain" description="DUF1565" evidence="3">
    <location>
        <begin position="309"/>
        <end position="465"/>
    </location>
</feature>
<reference evidence="4 5" key="1">
    <citation type="submission" date="2018-08" db="EMBL/GenBank/DDBJ databases">
        <title>A genome reference for cultivated species of the human gut microbiota.</title>
        <authorList>
            <person name="Zou Y."/>
            <person name="Xue W."/>
            <person name="Luo G."/>
        </authorList>
    </citation>
    <scope>NUCLEOTIDE SEQUENCE [LARGE SCALE GENOMIC DNA]</scope>
    <source>
        <strain evidence="4 5">AM40-30BH</strain>
    </source>
</reference>
<dbReference type="NCBIfam" id="TIGR04183">
    <property type="entry name" value="Por_Secre_tail"/>
    <property type="match status" value="1"/>
</dbReference>
<dbReference type="Gene3D" id="2.160.20.10">
    <property type="entry name" value="Single-stranded right-handed beta-helix, Pectin lyase-like"/>
    <property type="match status" value="1"/>
</dbReference>
<dbReference type="InterPro" id="IPR011459">
    <property type="entry name" value="DUF1565"/>
</dbReference>
<dbReference type="SUPFAM" id="SSF51126">
    <property type="entry name" value="Pectin lyase-like"/>
    <property type="match status" value="1"/>
</dbReference>
<gene>
    <name evidence="4" type="ORF">DW888_14000</name>
</gene>
<keyword evidence="1" id="KW-0732">Signal</keyword>
<dbReference type="AlphaFoldDB" id="A0A413VKD4"/>
<organism evidence="4 5">
    <name type="scientific">Bacteroides nordii</name>
    <dbReference type="NCBI Taxonomy" id="291645"/>
    <lineage>
        <taxon>Bacteria</taxon>
        <taxon>Pseudomonadati</taxon>
        <taxon>Bacteroidota</taxon>
        <taxon>Bacteroidia</taxon>
        <taxon>Bacteroidales</taxon>
        <taxon>Bacteroidaceae</taxon>
        <taxon>Bacteroides</taxon>
    </lineage>
</organism>
<feature type="domain" description="Endonuclease/exonuclease/phosphatase" evidence="2">
    <location>
        <begin position="31"/>
        <end position="284"/>
    </location>
</feature>
<evidence type="ECO:0000313" key="4">
    <source>
        <dbReference type="EMBL" id="RHB34002.1"/>
    </source>
</evidence>
<feature type="signal peptide" evidence="1">
    <location>
        <begin position="1"/>
        <end position="27"/>
    </location>
</feature>
<feature type="chain" id="PRO_5019024312" evidence="1">
    <location>
        <begin position="28"/>
        <end position="865"/>
    </location>
</feature>
<dbReference type="InterPro" id="IPR005135">
    <property type="entry name" value="Endo/exonuclease/phosphatase"/>
</dbReference>
<dbReference type="Gene3D" id="3.60.10.10">
    <property type="entry name" value="Endonuclease/exonuclease/phosphatase"/>
    <property type="match status" value="1"/>
</dbReference>
<dbReference type="InterPro" id="IPR011050">
    <property type="entry name" value="Pectin_lyase_fold/virulence"/>
</dbReference>
<accession>A0A413VKD4</accession>
<evidence type="ECO:0000259" key="2">
    <source>
        <dbReference type="Pfam" id="PF03372"/>
    </source>
</evidence>
<name>A0A413VKD4_9BACE</name>